<evidence type="ECO:0000256" key="1">
    <source>
        <dbReference type="SAM" id="MobiDB-lite"/>
    </source>
</evidence>
<dbReference type="SUPFAM" id="SSF48208">
    <property type="entry name" value="Six-hairpin glycosidases"/>
    <property type="match status" value="1"/>
</dbReference>
<dbReference type="Pfam" id="PF07944">
    <property type="entry name" value="Beta-AFase-like_GH127_cat"/>
    <property type="match status" value="1"/>
</dbReference>
<feature type="signal peptide" evidence="2">
    <location>
        <begin position="1"/>
        <end position="26"/>
    </location>
</feature>
<feature type="chain" id="PRO_5015200483" description="Non-reducing end beta-L-arabinofuranosidase-like GH127 catalytic domain-containing protein" evidence="2">
    <location>
        <begin position="27"/>
        <end position="1209"/>
    </location>
</feature>
<reference evidence="4 5" key="1">
    <citation type="journal article" date="2018" name="Plant J.">
        <title>Genome sequences of Chlorella sorokiniana UTEX 1602 and Micractinium conductrix SAG 241.80: implications to maltose excretion by a green alga.</title>
        <authorList>
            <person name="Arriola M.B."/>
            <person name="Velmurugan N."/>
            <person name="Zhang Y."/>
            <person name="Plunkett M.H."/>
            <person name="Hondzo H."/>
            <person name="Barney B.M."/>
        </authorList>
    </citation>
    <scope>NUCLEOTIDE SEQUENCE [LARGE SCALE GENOMIC DNA]</scope>
    <source>
        <strain evidence="5">UTEX 1602</strain>
    </source>
</reference>
<keyword evidence="2" id="KW-0732">Signal</keyword>
<feature type="compositionally biased region" description="Polar residues" evidence="1">
    <location>
        <begin position="445"/>
        <end position="460"/>
    </location>
</feature>
<proteinExistence type="predicted"/>
<dbReference type="PROSITE" id="PS51257">
    <property type="entry name" value="PROKAR_LIPOPROTEIN"/>
    <property type="match status" value="1"/>
</dbReference>
<dbReference type="Proteomes" id="UP000239899">
    <property type="component" value="Unassembled WGS sequence"/>
</dbReference>
<feature type="region of interest" description="Disordered" evidence="1">
    <location>
        <begin position="494"/>
        <end position="513"/>
    </location>
</feature>
<evidence type="ECO:0000313" key="5">
    <source>
        <dbReference type="Proteomes" id="UP000239899"/>
    </source>
</evidence>
<feature type="domain" description="Non-reducing end beta-L-arabinofuranosidase-like GH127 catalytic" evidence="3">
    <location>
        <begin position="41"/>
        <end position="381"/>
    </location>
</feature>
<comment type="caution">
    <text evidence="4">The sequence shown here is derived from an EMBL/GenBank/DDBJ whole genome shotgun (WGS) entry which is preliminary data.</text>
</comment>
<organism evidence="4 5">
    <name type="scientific">Chlorella sorokiniana</name>
    <name type="common">Freshwater green alga</name>
    <dbReference type="NCBI Taxonomy" id="3076"/>
    <lineage>
        <taxon>Eukaryota</taxon>
        <taxon>Viridiplantae</taxon>
        <taxon>Chlorophyta</taxon>
        <taxon>core chlorophytes</taxon>
        <taxon>Trebouxiophyceae</taxon>
        <taxon>Chlorellales</taxon>
        <taxon>Chlorellaceae</taxon>
        <taxon>Chlorella clade</taxon>
        <taxon>Chlorella</taxon>
    </lineage>
</organism>
<dbReference type="InterPro" id="IPR008928">
    <property type="entry name" value="6-hairpin_glycosidase_sf"/>
</dbReference>
<feature type="region of interest" description="Disordered" evidence="1">
    <location>
        <begin position="665"/>
        <end position="695"/>
    </location>
</feature>
<dbReference type="EMBL" id="LHPG02000006">
    <property type="protein sequence ID" value="PRW57596.1"/>
    <property type="molecule type" value="Genomic_DNA"/>
</dbReference>
<feature type="region of interest" description="Disordered" evidence="1">
    <location>
        <begin position="380"/>
        <end position="473"/>
    </location>
</feature>
<keyword evidence="5" id="KW-1185">Reference proteome</keyword>
<protein>
    <recommendedName>
        <fullName evidence="3">Non-reducing end beta-L-arabinofuranosidase-like GH127 catalytic domain-containing protein</fullName>
    </recommendedName>
</protein>
<dbReference type="PANTHER" id="PTHR31151:SF0">
    <property type="entry name" value="PROLINE-TRNA LIGASE (DUF1680)"/>
    <property type="match status" value="1"/>
</dbReference>
<evidence type="ECO:0000256" key="2">
    <source>
        <dbReference type="SAM" id="SignalP"/>
    </source>
</evidence>
<gene>
    <name evidence="4" type="ORF">C2E21_3461</name>
</gene>
<accession>A0A2P6TU96</accession>
<dbReference type="GO" id="GO:0005975">
    <property type="term" value="P:carbohydrate metabolic process"/>
    <property type="evidence" value="ECO:0007669"/>
    <property type="project" value="InterPro"/>
</dbReference>
<feature type="region of interest" description="Disordered" evidence="1">
    <location>
        <begin position="1007"/>
        <end position="1035"/>
    </location>
</feature>
<feature type="compositionally biased region" description="Basic residues" evidence="1">
    <location>
        <begin position="380"/>
        <end position="401"/>
    </location>
</feature>
<dbReference type="PANTHER" id="PTHR31151">
    <property type="entry name" value="PROLINE-TRNA LIGASE (DUF1680)"/>
    <property type="match status" value="1"/>
</dbReference>
<dbReference type="AlphaFoldDB" id="A0A2P6TU96"/>
<dbReference type="InterPro" id="IPR012878">
    <property type="entry name" value="Beta-AFase-like_GH127_cat"/>
</dbReference>
<evidence type="ECO:0000259" key="3">
    <source>
        <dbReference type="Pfam" id="PF07944"/>
    </source>
</evidence>
<feature type="region of interest" description="Disordered" evidence="1">
    <location>
        <begin position="772"/>
        <end position="806"/>
    </location>
</feature>
<sequence>MHRGCRQQAALLAAVATACLAATAGARPQPPPIQAFSLADVELASASEFGANFEQNAEYLLALSPDNLLYNFRTTAGLDAPGESYGGWEWSDSEVRGQFIGHYLSAIAFAALHTGQQDMRDRCDLMVGEVKKVQDSYGNGYLAAFPQEHFDRLEALQPVWVPYYVVHKLLQGLIDQHSLAGQEQALGMAEGMASYFCGRVARVLAVNGTDHWQKILETEFGGMNDALYNLYAITQNDSHAECAHWFDKPAFMRPLVEGGDPLPGLHANTHMAQVQGFAARYEQVGDPEALAATAQFFGLLLQHHSFSTGGSNWYEHWAAEDSLGEALNSTDASFLTEESCTQYNLLKLARWLFRHTGDAALADFYERAMLNGVIGVQKLRRSGHHHSHGHSHSHSHSHPHLHLPGLGHSHSHGHGHSHTGSADAAPSQHPATPHSSDHQGDGQKLSKSGSSGTPSHTSVTRRNDSHPHNEYAPCHTTHIHLHNSHFHNSTATIHVHVHGGPGDSQPQTTTAGEGAEGALGALDAEGAMVLHAEQRRRLAQAAAAAAAAADASSGQGLARPDNYKVMSWPGEPWADARAAAAFAAGNNGYPPEAGPGVFIYFQPLGAGGWKGDKSHSWSHGWGDAFNTFWCCYGTAVESFSKLADSIYFKHMPDVGPSAAAAADTATTTGAATAPSNRPSTASTSTTGASTDGGAAAGPAAAAAAAASGSAQPGDGPLPELWVNQLVSSSVRWHELRMVARQEAELYGPNNTATSRLTIDIYPPDAAFPAGPAWVTHRSGHGSANHSTHSSGRSSSDSGSAGAQGGVDGEESRLFALNWRIPGWAKASEVQLRVNGRNVTHCTEEASAATNGGKAPPFGEGARFCTLGYSWSNGDQVEAVLPMRVRAEALNDARKPLRRLKAIMLGPLLLAGLTNGTNDVAVDPHKLEEALSLPDSDGFVSLAAAGTAGTAGSGPAAGSPAAPPLPPPLLRLCGGSPQLGRGCAGGGGGASPLEATFRLVAPLAGCKPEAGTSGGSEAEQAADGEDAPSTGNCSPARTRQLLMQPQPDDSLGGAGADAWGRIEHQFASFESAAWPGHFLTADAASGALLLQQASAAPAGPRSQTFLLRPAQHSVTTAGAAGDQPAFTLEPLSLLGSAVVAGADGSLHLQVADEVSPAGTPFLLTPPAASAYPPGARLLRGGTRDYLLVPIGQVQDELYTAYFHFLPPSQH</sequence>
<feature type="compositionally biased region" description="Low complexity" evidence="1">
    <location>
        <begin position="782"/>
        <end position="800"/>
    </location>
</feature>
<dbReference type="OrthoDB" id="948013at2759"/>
<evidence type="ECO:0000313" key="4">
    <source>
        <dbReference type="EMBL" id="PRW57596.1"/>
    </source>
</evidence>
<name>A0A2P6TU96_CHLSO</name>